<evidence type="ECO:0000313" key="7">
    <source>
        <dbReference type="Proteomes" id="UP000190092"/>
    </source>
</evidence>
<sequence>MPRLKKSQARLLFLPACKSGSDEVNVVVETSRGSPHKYKYDPAVNALRLSSVLGEGMVFPYDFGFVPSTLGADGDPLDVLLMLDHAASSGIIASARLIGVLEIRQRTATEGWKRNDRFLAVGTQSRTLRDLKDLAELPGRELEELEAFFTRYAGLNGKELEVLERKGPRRAHRLLKVGEKLFDRTYQPRK</sequence>
<dbReference type="EC" id="3.6.1.1" evidence="2"/>
<dbReference type="EMBL" id="FUWJ01000004">
    <property type="protein sequence ID" value="SKA12321.1"/>
    <property type="molecule type" value="Genomic_DNA"/>
</dbReference>
<dbReference type="RefSeq" id="WP_170921005.1">
    <property type="nucleotide sequence ID" value="NZ_FUWJ01000004.1"/>
</dbReference>
<dbReference type="InterPro" id="IPR036649">
    <property type="entry name" value="Pyrophosphatase_sf"/>
</dbReference>
<dbReference type="PROSITE" id="PS00387">
    <property type="entry name" value="PPASE"/>
    <property type="match status" value="1"/>
</dbReference>
<dbReference type="STRING" id="225324.SAMN02745126_03679"/>
<dbReference type="InterPro" id="IPR008162">
    <property type="entry name" value="Pyrophosphatase"/>
</dbReference>
<keyword evidence="3" id="KW-0479">Metal-binding</keyword>
<dbReference type="PANTHER" id="PTHR10286">
    <property type="entry name" value="INORGANIC PYROPHOSPHATASE"/>
    <property type="match status" value="1"/>
</dbReference>
<keyword evidence="7" id="KW-1185">Reference proteome</keyword>
<reference evidence="7" key="1">
    <citation type="submission" date="2017-02" db="EMBL/GenBank/DDBJ databases">
        <authorList>
            <person name="Varghese N."/>
            <person name="Submissions S."/>
        </authorList>
    </citation>
    <scope>NUCLEOTIDE SEQUENCE [LARGE SCALE GENOMIC DNA]</scope>
    <source>
        <strain evidence="7">ATCC 27094</strain>
    </source>
</reference>
<dbReference type="GO" id="GO:0000287">
    <property type="term" value="F:magnesium ion binding"/>
    <property type="evidence" value="ECO:0007669"/>
    <property type="project" value="InterPro"/>
</dbReference>
<accession>A0A1T4R9L2</accession>
<organism evidence="6 7">
    <name type="scientific">Enhydrobacter aerosaccus</name>
    <dbReference type="NCBI Taxonomy" id="225324"/>
    <lineage>
        <taxon>Bacteria</taxon>
        <taxon>Pseudomonadati</taxon>
        <taxon>Pseudomonadota</taxon>
        <taxon>Alphaproteobacteria</taxon>
        <taxon>Hyphomicrobiales</taxon>
        <taxon>Enhydrobacter</taxon>
    </lineage>
</organism>
<name>A0A1T4R9L2_9HYPH</name>
<dbReference type="AlphaFoldDB" id="A0A1T4R9L2"/>
<keyword evidence="4" id="KW-0378">Hydrolase</keyword>
<dbReference type="Proteomes" id="UP000190092">
    <property type="component" value="Unassembled WGS sequence"/>
</dbReference>
<keyword evidence="5" id="KW-0460">Magnesium</keyword>
<dbReference type="GO" id="GO:0004427">
    <property type="term" value="F:inorganic diphosphate phosphatase activity"/>
    <property type="evidence" value="ECO:0007669"/>
    <property type="project" value="UniProtKB-EC"/>
</dbReference>
<comment type="cofactor">
    <cofactor evidence="1">
        <name>Mg(2+)</name>
        <dbReference type="ChEBI" id="CHEBI:18420"/>
    </cofactor>
</comment>
<evidence type="ECO:0000256" key="4">
    <source>
        <dbReference type="ARBA" id="ARBA00022801"/>
    </source>
</evidence>
<dbReference type="GO" id="GO:0006796">
    <property type="term" value="P:phosphate-containing compound metabolic process"/>
    <property type="evidence" value="ECO:0007669"/>
    <property type="project" value="InterPro"/>
</dbReference>
<gene>
    <name evidence="6" type="ORF">SAMN02745126_03679</name>
</gene>
<evidence type="ECO:0000256" key="3">
    <source>
        <dbReference type="ARBA" id="ARBA00022723"/>
    </source>
</evidence>
<dbReference type="SUPFAM" id="SSF50324">
    <property type="entry name" value="Inorganic pyrophosphatase"/>
    <property type="match status" value="1"/>
</dbReference>
<evidence type="ECO:0000256" key="2">
    <source>
        <dbReference type="ARBA" id="ARBA00012146"/>
    </source>
</evidence>
<evidence type="ECO:0000256" key="1">
    <source>
        <dbReference type="ARBA" id="ARBA00001946"/>
    </source>
</evidence>
<dbReference type="Pfam" id="PF00719">
    <property type="entry name" value="Pyrophosphatase"/>
    <property type="match status" value="1"/>
</dbReference>
<evidence type="ECO:0000313" key="6">
    <source>
        <dbReference type="EMBL" id="SKA12321.1"/>
    </source>
</evidence>
<dbReference type="Gene3D" id="3.90.80.10">
    <property type="entry name" value="Inorganic pyrophosphatase"/>
    <property type="match status" value="1"/>
</dbReference>
<protein>
    <recommendedName>
        <fullName evidence="2">inorganic diphosphatase</fullName>
        <ecNumber evidence="2">3.6.1.1</ecNumber>
    </recommendedName>
</protein>
<proteinExistence type="predicted"/>
<evidence type="ECO:0000256" key="5">
    <source>
        <dbReference type="ARBA" id="ARBA00022842"/>
    </source>
</evidence>
<dbReference type="GO" id="GO:0005737">
    <property type="term" value="C:cytoplasm"/>
    <property type="evidence" value="ECO:0007669"/>
    <property type="project" value="InterPro"/>
</dbReference>